<sequence>MVREENRLMEKSRSMDSQGVPSNAFGKSERKPELIVTLNPGDPIPVHGSLAVPVEPFAAGFPQAFTVEDWRKLRLRTIEEGRKLYALLPGFVMEEDLDALEQLLLSLHDADGLYYGDEAVLMAARKTGYDGLMIFQPDTLICSSADVQAVKSMGADVVSLAHELSLEEVLAIAGRTDGLEVQIHGYYPVLSSRRKLLTAYGRTIGSSVIGEGQFSLQETTRPNRIPVLEQESGTVLFSPEPVQSLGQLPALLHAGIDRLRIDTRFLEPSDRNAALTAYQAVIDGGVAGMQLPGSDRTWRQQSVKTKEETQ</sequence>
<protein>
    <submittedName>
        <fullName evidence="2">Uncharacterized protein</fullName>
    </submittedName>
</protein>
<dbReference type="AlphaFoldDB" id="A0A140DV00"/>
<feature type="compositionally biased region" description="Basic and acidic residues" evidence="1">
    <location>
        <begin position="1"/>
        <end position="14"/>
    </location>
</feature>
<dbReference type="PANTHER" id="PTHR30217">
    <property type="entry name" value="PEPTIDASE U32 FAMILY"/>
    <property type="match status" value="1"/>
</dbReference>
<dbReference type="GeneID" id="78478064"/>
<evidence type="ECO:0000256" key="1">
    <source>
        <dbReference type="SAM" id="MobiDB-lite"/>
    </source>
</evidence>
<organism evidence="2 3">
    <name type="scientific">Faecalibaculum rodentium</name>
    <dbReference type="NCBI Taxonomy" id="1702221"/>
    <lineage>
        <taxon>Bacteria</taxon>
        <taxon>Bacillati</taxon>
        <taxon>Bacillota</taxon>
        <taxon>Erysipelotrichia</taxon>
        <taxon>Erysipelotrichales</taxon>
        <taxon>Erysipelotrichaceae</taxon>
        <taxon>Faecalibaculum</taxon>
    </lineage>
</organism>
<accession>A0A140DV00</accession>
<dbReference type="STRING" id="1702221.AALO17_13430"/>
<dbReference type="EMBL" id="CP011391">
    <property type="protein sequence ID" value="AMK54477.1"/>
    <property type="molecule type" value="Genomic_DNA"/>
</dbReference>
<dbReference type="RefSeq" id="WP_158507740.1">
    <property type="nucleotide sequence ID" value="NZ_CANAUQ010000040.1"/>
</dbReference>
<dbReference type="Pfam" id="PF01136">
    <property type="entry name" value="Peptidase_U32"/>
    <property type="match status" value="1"/>
</dbReference>
<proteinExistence type="predicted"/>
<dbReference type="InterPro" id="IPR051454">
    <property type="entry name" value="RNA/ubiquinone_mod_enzymes"/>
</dbReference>
<dbReference type="Proteomes" id="UP000069771">
    <property type="component" value="Chromosome"/>
</dbReference>
<dbReference type="InterPro" id="IPR001539">
    <property type="entry name" value="Peptidase_U32"/>
</dbReference>
<dbReference type="PANTHER" id="PTHR30217:SF12">
    <property type="entry name" value="U32 FAMILY PEPTIDASE"/>
    <property type="match status" value="1"/>
</dbReference>
<reference evidence="2 3" key="1">
    <citation type="journal article" date="2016" name="Gut Pathog.">
        <title>Whole genome sequencing of "Faecalibaculum rodentium" ALO17, isolated from C57BL/6J laboratory mouse feces.</title>
        <authorList>
            <person name="Lim S."/>
            <person name="Chang D.H."/>
            <person name="Ahn S."/>
            <person name="Kim B.C."/>
        </authorList>
    </citation>
    <scope>NUCLEOTIDE SEQUENCE [LARGE SCALE GENOMIC DNA]</scope>
    <source>
        <strain evidence="2 3">Alo17</strain>
    </source>
</reference>
<gene>
    <name evidence="2" type="ORF">AALO17_13430</name>
</gene>
<dbReference type="OrthoDB" id="9807498at2"/>
<evidence type="ECO:0000313" key="2">
    <source>
        <dbReference type="EMBL" id="AMK54477.1"/>
    </source>
</evidence>
<feature type="region of interest" description="Disordered" evidence="1">
    <location>
        <begin position="1"/>
        <end position="28"/>
    </location>
</feature>
<evidence type="ECO:0000313" key="3">
    <source>
        <dbReference type="Proteomes" id="UP000069771"/>
    </source>
</evidence>
<dbReference type="KEGG" id="fro:AALO17_13430"/>
<keyword evidence="3" id="KW-1185">Reference proteome</keyword>
<name>A0A140DV00_9FIRM</name>